<keyword evidence="4" id="KW-1185">Reference proteome</keyword>
<dbReference type="Proteomes" id="UP000069940">
    <property type="component" value="Unassembled WGS sequence"/>
</dbReference>
<sequence length="356" mass="39636">MQTVVRSVCRSCQYCKIKKAAPVPPMMGPLPKVRLTPFIRPFTYVGVDYLGHLEVKVGRSIVKRFICLFTCLTVRAVHLELAHSLSTKSCVMAFRRFANRRGAPLEVFSDNGTNFVGASRQLTEEIQRIKAINEDCAATFTNARTQWHFNVPAAPHMGGPWERMVKSVKVAMVAISDSPHHLSDEVFETIMLEAEGIVNSRPLTYVPLEAADQEALTPNHFLLYGSSGIKQPTVDQWVLEYLPMLTRRTKWFENVKPLEPGDLVVIIDEQTQSSWERGRILEVFPGKSGQVRRAVVQTARGVFARPAVMLAVLNEASNEKKADEVAPETEVVHGVGNVTGNTVDRETMVKPPSVPS</sequence>
<evidence type="ECO:0000256" key="1">
    <source>
        <dbReference type="SAM" id="MobiDB-lite"/>
    </source>
</evidence>
<dbReference type="GeneID" id="134290677"/>
<dbReference type="SUPFAM" id="SSF53098">
    <property type="entry name" value="Ribonuclease H-like"/>
    <property type="match status" value="1"/>
</dbReference>
<organism evidence="3 4">
    <name type="scientific">Aedes albopictus</name>
    <name type="common">Asian tiger mosquito</name>
    <name type="synonym">Stegomyia albopicta</name>
    <dbReference type="NCBI Taxonomy" id="7160"/>
    <lineage>
        <taxon>Eukaryota</taxon>
        <taxon>Metazoa</taxon>
        <taxon>Ecdysozoa</taxon>
        <taxon>Arthropoda</taxon>
        <taxon>Hexapoda</taxon>
        <taxon>Insecta</taxon>
        <taxon>Pterygota</taxon>
        <taxon>Neoptera</taxon>
        <taxon>Endopterygota</taxon>
        <taxon>Diptera</taxon>
        <taxon>Nematocera</taxon>
        <taxon>Culicoidea</taxon>
        <taxon>Culicidae</taxon>
        <taxon>Culicinae</taxon>
        <taxon>Aedini</taxon>
        <taxon>Aedes</taxon>
        <taxon>Stegomyia</taxon>
    </lineage>
</organism>
<evidence type="ECO:0000259" key="2">
    <source>
        <dbReference type="PROSITE" id="PS50994"/>
    </source>
</evidence>
<dbReference type="InterPro" id="IPR012337">
    <property type="entry name" value="RNaseH-like_sf"/>
</dbReference>
<dbReference type="InterPro" id="IPR001584">
    <property type="entry name" value="Integrase_cat-core"/>
</dbReference>
<name>A0ABM1YVB8_AEDAL</name>
<dbReference type="PANTHER" id="PTHR47331:SF1">
    <property type="entry name" value="GAG-LIKE PROTEIN"/>
    <property type="match status" value="1"/>
</dbReference>
<feature type="domain" description="Integrase catalytic" evidence="2">
    <location>
        <begin position="33"/>
        <end position="226"/>
    </location>
</feature>
<reference evidence="4" key="1">
    <citation type="journal article" date="2015" name="Proc. Natl. Acad. Sci. U.S.A.">
        <title>Genome sequence of the Asian Tiger mosquito, Aedes albopictus, reveals insights into its biology, genetics, and evolution.</title>
        <authorList>
            <person name="Chen X.G."/>
            <person name="Jiang X."/>
            <person name="Gu J."/>
            <person name="Xu M."/>
            <person name="Wu Y."/>
            <person name="Deng Y."/>
            <person name="Zhang C."/>
            <person name="Bonizzoni M."/>
            <person name="Dermauw W."/>
            <person name="Vontas J."/>
            <person name="Armbruster P."/>
            <person name="Huang X."/>
            <person name="Yang Y."/>
            <person name="Zhang H."/>
            <person name="He W."/>
            <person name="Peng H."/>
            <person name="Liu Y."/>
            <person name="Wu K."/>
            <person name="Chen J."/>
            <person name="Lirakis M."/>
            <person name="Topalis P."/>
            <person name="Van Leeuwen T."/>
            <person name="Hall A.B."/>
            <person name="Jiang X."/>
            <person name="Thorpe C."/>
            <person name="Mueller R.L."/>
            <person name="Sun C."/>
            <person name="Waterhouse R.M."/>
            <person name="Yan G."/>
            <person name="Tu Z.J."/>
            <person name="Fang X."/>
            <person name="James A.A."/>
        </authorList>
    </citation>
    <scope>NUCLEOTIDE SEQUENCE [LARGE SCALE GENOMIC DNA]</scope>
    <source>
        <strain evidence="4">Foshan</strain>
    </source>
</reference>
<reference evidence="3" key="2">
    <citation type="submission" date="2025-05" db="UniProtKB">
        <authorList>
            <consortium name="EnsemblMetazoa"/>
        </authorList>
    </citation>
    <scope>IDENTIFICATION</scope>
    <source>
        <strain evidence="3">Foshan</strain>
    </source>
</reference>
<evidence type="ECO:0000313" key="4">
    <source>
        <dbReference type="Proteomes" id="UP000069940"/>
    </source>
</evidence>
<dbReference type="InterPro" id="IPR036397">
    <property type="entry name" value="RNaseH_sf"/>
</dbReference>
<dbReference type="PROSITE" id="PS50994">
    <property type="entry name" value="INTEGRASE"/>
    <property type="match status" value="1"/>
</dbReference>
<feature type="region of interest" description="Disordered" evidence="1">
    <location>
        <begin position="337"/>
        <end position="356"/>
    </location>
</feature>
<dbReference type="RefSeq" id="XP_062713842.1">
    <property type="nucleotide sequence ID" value="XM_062857858.1"/>
</dbReference>
<accession>A0ABM1YVB8</accession>
<protein>
    <recommendedName>
        <fullName evidence="2">Integrase catalytic domain-containing protein</fullName>
    </recommendedName>
</protein>
<dbReference type="PANTHER" id="PTHR47331">
    <property type="entry name" value="PHD-TYPE DOMAIN-CONTAINING PROTEIN"/>
    <property type="match status" value="1"/>
</dbReference>
<dbReference type="Pfam" id="PF18701">
    <property type="entry name" value="DUF5641"/>
    <property type="match status" value="1"/>
</dbReference>
<dbReference type="Gene3D" id="3.30.420.10">
    <property type="entry name" value="Ribonuclease H-like superfamily/Ribonuclease H"/>
    <property type="match status" value="1"/>
</dbReference>
<proteinExistence type="predicted"/>
<dbReference type="InterPro" id="IPR040676">
    <property type="entry name" value="DUF5641"/>
</dbReference>
<dbReference type="EnsemblMetazoa" id="AALFPA23_012460.R17863">
    <property type="protein sequence ID" value="AALFPA23_012460.P17863"/>
    <property type="gene ID" value="AALFPA23_012460"/>
</dbReference>
<evidence type="ECO:0000313" key="3">
    <source>
        <dbReference type="EnsemblMetazoa" id="AALFPA23_012460.P17863"/>
    </source>
</evidence>